<dbReference type="InterPro" id="IPR006016">
    <property type="entry name" value="UspA"/>
</dbReference>
<evidence type="ECO:0000313" key="4">
    <source>
        <dbReference type="Proteomes" id="UP000198994"/>
    </source>
</evidence>
<dbReference type="SUPFAM" id="SSF52402">
    <property type="entry name" value="Adenine nucleotide alpha hydrolases-like"/>
    <property type="match status" value="1"/>
</dbReference>
<feature type="domain" description="UspA" evidence="2">
    <location>
        <begin position="1"/>
        <end position="141"/>
    </location>
</feature>
<dbReference type="EMBL" id="FNAV01000010">
    <property type="protein sequence ID" value="SDE94634.1"/>
    <property type="molecule type" value="Genomic_DNA"/>
</dbReference>
<accession>A0A1G7H2T8</accession>
<reference evidence="4" key="1">
    <citation type="submission" date="2016-10" db="EMBL/GenBank/DDBJ databases">
        <authorList>
            <person name="Varghese N."/>
            <person name="Submissions S."/>
        </authorList>
    </citation>
    <scope>NUCLEOTIDE SEQUENCE [LARGE SCALE GENOMIC DNA]</scope>
    <source>
        <strain evidence="4">DSM 10146</strain>
    </source>
</reference>
<dbReference type="Pfam" id="PF00582">
    <property type="entry name" value="Usp"/>
    <property type="match status" value="1"/>
</dbReference>
<dbReference type="PRINTS" id="PR01438">
    <property type="entry name" value="UNVRSLSTRESS"/>
</dbReference>
<organism evidence="3 4">
    <name type="scientific">Salipiger thiooxidans</name>
    <dbReference type="NCBI Taxonomy" id="282683"/>
    <lineage>
        <taxon>Bacteria</taxon>
        <taxon>Pseudomonadati</taxon>
        <taxon>Pseudomonadota</taxon>
        <taxon>Alphaproteobacteria</taxon>
        <taxon>Rhodobacterales</taxon>
        <taxon>Roseobacteraceae</taxon>
        <taxon>Salipiger</taxon>
    </lineage>
</organism>
<gene>
    <name evidence="3" type="ORF">SAMN04488105_11012</name>
</gene>
<evidence type="ECO:0000256" key="1">
    <source>
        <dbReference type="ARBA" id="ARBA00008791"/>
    </source>
</evidence>
<dbReference type="OrthoDB" id="9792500at2"/>
<evidence type="ECO:0000259" key="2">
    <source>
        <dbReference type="Pfam" id="PF00582"/>
    </source>
</evidence>
<dbReference type="RefSeq" id="WP_089960885.1">
    <property type="nucleotide sequence ID" value="NZ_FNAV01000010.1"/>
</dbReference>
<dbReference type="Gene3D" id="3.40.50.620">
    <property type="entry name" value="HUPs"/>
    <property type="match status" value="1"/>
</dbReference>
<name>A0A1G7H2T8_9RHOB</name>
<evidence type="ECO:0000313" key="3">
    <source>
        <dbReference type="EMBL" id="SDE94634.1"/>
    </source>
</evidence>
<sequence length="141" mass="15047">MFRTILLAVDMNDLPESGHVAEAAVRMAQCEGATLHVVNVIPGSGMAMVGSYLGPEQEHRIRSEAREKLESWAAEAIPSEVCGSLHVTQGTIYHEIIKAAKEVGADAIVVGANRPALSDYLVGPNAARVVRHAPQSVLVIR</sequence>
<dbReference type="InterPro" id="IPR014729">
    <property type="entry name" value="Rossmann-like_a/b/a_fold"/>
</dbReference>
<dbReference type="PANTHER" id="PTHR46268:SF6">
    <property type="entry name" value="UNIVERSAL STRESS PROTEIN UP12"/>
    <property type="match status" value="1"/>
</dbReference>
<dbReference type="Proteomes" id="UP000198994">
    <property type="component" value="Unassembled WGS sequence"/>
</dbReference>
<dbReference type="PANTHER" id="PTHR46268">
    <property type="entry name" value="STRESS RESPONSE PROTEIN NHAX"/>
    <property type="match status" value="1"/>
</dbReference>
<comment type="similarity">
    <text evidence="1">Belongs to the universal stress protein A family.</text>
</comment>
<proteinExistence type="inferred from homology"/>
<dbReference type="STRING" id="282683.SAMN04488105_11012"/>
<protein>
    <submittedName>
        <fullName evidence="3">Nucleotide-binding universal stress protein, UspA family</fullName>
    </submittedName>
</protein>
<dbReference type="AlphaFoldDB" id="A0A1G7H2T8"/>
<keyword evidence="4" id="KW-1185">Reference proteome</keyword>
<dbReference type="InterPro" id="IPR006015">
    <property type="entry name" value="Universal_stress_UspA"/>
</dbReference>
<dbReference type="CDD" id="cd00293">
    <property type="entry name" value="USP-like"/>
    <property type="match status" value="1"/>
</dbReference>